<evidence type="ECO:0000256" key="2">
    <source>
        <dbReference type="ARBA" id="ARBA00022448"/>
    </source>
</evidence>
<evidence type="ECO:0000256" key="1">
    <source>
        <dbReference type="ARBA" id="ARBA00004651"/>
    </source>
</evidence>
<name>A0ABQ2DFC3_9DEIO</name>
<comment type="subcellular location">
    <subcellularLocation>
        <location evidence="1 7">Cell membrane</location>
        <topology evidence="1 7">Multi-pass membrane protein</topology>
    </subcellularLocation>
</comment>
<protein>
    <submittedName>
        <fullName evidence="9">ABC transporter permease</fullName>
    </submittedName>
</protein>
<keyword evidence="3" id="KW-1003">Cell membrane</keyword>
<evidence type="ECO:0000313" key="9">
    <source>
        <dbReference type="EMBL" id="GGJ56109.1"/>
    </source>
</evidence>
<feature type="transmembrane region" description="Helical" evidence="7">
    <location>
        <begin position="108"/>
        <end position="130"/>
    </location>
</feature>
<dbReference type="InterPro" id="IPR035906">
    <property type="entry name" value="MetI-like_sf"/>
</dbReference>
<keyword evidence="10" id="KW-1185">Reference proteome</keyword>
<dbReference type="RefSeq" id="WP_189008151.1">
    <property type="nucleotide sequence ID" value="NZ_BMOD01000034.1"/>
</dbReference>
<dbReference type="PANTHER" id="PTHR43227">
    <property type="entry name" value="BLL4140 PROTEIN"/>
    <property type="match status" value="1"/>
</dbReference>
<dbReference type="InterPro" id="IPR050809">
    <property type="entry name" value="UgpAE/MalFG_permease"/>
</dbReference>
<dbReference type="InterPro" id="IPR000515">
    <property type="entry name" value="MetI-like"/>
</dbReference>
<feature type="transmembrane region" description="Helical" evidence="7">
    <location>
        <begin position="207"/>
        <end position="225"/>
    </location>
</feature>
<feature type="transmembrane region" description="Helical" evidence="7">
    <location>
        <begin position="12"/>
        <end position="32"/>
    </location>
</feature>
<evidence type="ECO:0000259" key="8">
    <source>
        <dbReference type="PROSITE" id="PS50928"/>
    </source>
</evidence>
<sequence length="294" mass="32345">MNKTLSDWKAILIFVGPALLLYTLVLLVPIVWSLGYTLYEGSPITGFEFVGIQNYLRILQDPTFLKALWFGTKFALVVSTGQVILGLLLALLYHFYLKNSSALVRTLIFLPVVLPTVAVAQMFSKMFAIAPQYGLVNSLLHNMGLDGYIQPWLGQADTAFWIIALMEIWKAMGFYAILLYTGLVAIPDETLEAARLDGAKGWTLTRFIVLPLLAPITISSLIFSLNGTLKVFDTIVALTNGGPGTTTTPLTLLMFKTAFTYSEYGYGSTIALGLALQCLVVTLLIVWRNRNGGQ</sequence>
<feature type="transmembrane region" description="Helical" evidence="7">
    <location>
        <begin position="74"/>
        <end position="96"/>
    </location>
</feature>
<keyword evidence="2 7" id="KW-0813">Transport</keyword>
<proteinExistence type="inferred from homology"/>
<gene>
    <name evidence="9" type="ORF">GCM10008938_47810</name>
</gene>
<evidence type="ECO:0000256" key="5">
    <source>
        <dbReference type="ARBA" id="ARBA00022989"/>
    </source>
</evidence>
<dbReference type="Gene3D" id="1.10.3720.10">
    <property type="entry name" value="MetI-like"/>
    <property type="match status" value="1"/>
</dbReference>
<dbReference type="SUPFAM" id="SSF161098">
    <property type="entry name" value="MetI-like"/>
    <property type="match status" value="1"/>
</dbReference>
<feature type="transmembrane region" description="Helical" evidence="7">
    <location>
        <begin position="264"/>
        <end position="287"/>
    </location>
</feature>
<accession>A0ABQ2DFC3</accession>
<keyword evidence="6 7" id="KW-0472">Membrane</keyword>
<keyword evidence="5 7" id="KW-1133">Transmembrane helix</keyword>
<evidence type="ECO:0000256" key="7">
    <source>
        <dbReference type="RuleBase" id="RU363032"/>
    </source>
</evidence>
<keyword evidence="4 7" id="KW-0812">Transmembrane</keyword>
<evidence type="ECO:0000256" key="4">
    <source>
        <dbReference type="ARBA" id="ARBA00022692"/>
    </source>
</evidence>
<dbReference type="EMBL" id="BMOD01000034">
    <property type="protein sequence ID" value="GGJ56109.1"/>
    <property type="molecule type" value="Genomic_DNA"/>
</dbReference>
<dbReference type="PROSITE" id="PS50928">
    <property type="entry name" value="ABC_TM1"/>
    <property type="match status" value="1"/>
</dbReference>
<comment type="caution">
    <text evidence="9">The sequence shown here is derived from an EMBL/GenBank/DDBJ whole genome shotgun (WGS) entry which is preliminary data.</text>
</comment>
<feature type="domain" description="ABC transmembrane type-1" evidence="8">
    <location>
        <begin position="68"/>
        <end position="285"/>
    </location>
</feature>
<evidence type="ECO:0000256" key="6">
    <source>
        <dbReference type="ARBA" id="ARBA00023136"/>
    </source>
</evidence>
<evidence type="ECO:0000256" key="3">
    <source>
        <dbReference type="ARBA" id="ARBA00022475"/>
    </source>
</evidence>
<comment type="similarity">
    <text evidence="7">Belongs to the binding-protein-dependent transport system permease family.</text>
</comment>
<organism evidence="9 10">
    <name type="scientific">Deinococcus roseus</name>
    <dbReference type="NCBI Taxonomy" id="392414"/>
    <lineage>
        <taxon>Bacteria</taxon>
        <taxon>Thermotogati</taxon>
        <taxon>Deinococcota</taxon>
        <taxon>Deinococci</taxon>
        <taxon>Deinococcales</taxon>
        <taxon>Deinococcaceae</taxon>
        <taxon>Deinococcus</taxon>
    </lineage>
</organism>
<dbReference type="CDD" id="cd06261">
    <property type="entry name" value="TM_PBP2"/>
    <property type="match status" value="1"/>
</dbReference>
<feature type="transmembrane region" description="Helical" evidence="7">
    <location>
        <begin position="159"/>
        <end position="186"/>
    </location>
</feature>
<dbReference type="Proteomes" id="UP000632222">
    <property type="component" value="Unassembled WGS sequence"/>
</dbReference>
<reference evidence="10" key="1">
    <citation type="journal article" date="2019" name="Int. J. Syst. Evol. Microbiol.">
        <title>The Global Catalogue of Microorganisms (GCM) 10K type strain sequencing project: providing services to taxonomists for standard genome sequencing and annotation.</title>
        <authorList>
            <consortium name="The Broad Institute Genomics Platform"/>
            <consortium name="The Broad Institute Genome Sequencing Center for Infectious Disease"/>
            <person name="Wu L."/>
            <person name="Ma J."/>
        </authorList>
    </citation>
    <scope>NUCLEOTIDE SEQUENCE [LARGE SCALE GENOMIC DNA]</scope>
    <source>
        <strain evidence="10">JCM 14370</strain>
    </source>
</reference>
<evidence type="ECO:0000313" key="10">
    <source>
        <dbReference type="Proteomes" id="UP000632222"/>
    </source>
</evidence>
<dbReference type="Pfam" id="PF00528">
    <property type="entry name" value="BPD_transp_1"/>
    <property type="match status" value="1"/>
</dbReference>
<dbReference type="PANTHER" id="PTHR43227:SF8">
    <property type="entry name" value="DIACETYLCHITOBIOSE UPTAKE SYSTEM PERMEASE PROTEIN DASB"/>
    <property type="match status" value="1"/>
</dbReference>